<dbReference type="PANTHER" id="PTHR43390">
    <property type="entry name" value="SIGNAL PEPTIDASE I"/>
    <property type="match status" value="1"/>
</dbReference>
<feature type="active site" evidence="7">
    <location>
        <position position="80"/>
    </location>
</feature>
<dbReference type="GO" id="GO:0005886">
    <property type="term" value="C:plasma membrane"/>
    <property type="evidence" value="ECO:0007669"/>
    <property type="project" value="UniProtKB-SubCell"/>
</dbReference>
<keyword evidence="6 8" id="KW-0378">Hydrolase</keyword>
<dbReference type="GO" id="GO:0006465">
    <property type="term" value="P:signal peptide processing"/>
    <property type="evidence" value="ECO:0007669"/>
    <property type="project" value="InterPro"/>
</dbReference>
<evidence type="ECO:0000256" key="5">
    <source>
        <dbReference type="ARBA" id="ARBA00022670"/>
    </source>
</evidence>
<dbReference type="PANTHER" id="PTHR43390:SF1">
    <property type="entry name" value="CHLOROPLAST PROCESSING PEPTIDASE"/>
    <property type="match status" value="1"/>
</dbReference>
<dbReference type="InterPro" id="IPR019758">
    <property type="entry name" value="Pept_S26A_signal_pept_1_CS"/>
</dbReference>
<name>A0A0J1KNV4_BACAN</name>
<dbReference type="PROSITE" id="PS00760">
    <property type="entry name" value="SPASE_I_2"/>
    <property type="match status" value="1"/>
</dbReference>
<feature type="domain" description="Peptidase S26" evidence="10">
    <location>
        <begin position="13"/>
        <end position="165"/>
    </location>
</feature>
<comment type="caution">
    <text evidence="11">The sequence shown here is derived from an EMBL/GenBank/DDBJ whole genome shotgun (WGS) entry which is preliminary data.</text>
</comment>
<dbReference type="EMBL" id="LDPG01000007">
    <property type="protein sequence ID" value="KLV18340.1"/>
    <property type="molecule type" value="Genomic_DNA"/>
</dbReference>
<evidence type="ECO:0000259" key="10">
    <source>
        <dbReference type="Pfam" id="PF10502"/>
    </source>
</evidence>
<dbReference type="Gene3D" id="2.10.109.10">
    <property type="entry name" value="Umud Fragment, subunit A"/>
    <property type="match status" value="1"/>
</dbReference>
<dbReference type="PROSITE" id="PS00501">
    <property type="entry name" value="SPASE_I_1"/>
    <property type="match status" value="1"/>
</dbReference>
<sequence length="175" mass="20050">MKRKKLLSFIQITIFIIAIVLVLLRLFVYSPFTVNGQSMAPTFNDKERLLVNKLSYKITTIKRFDIVAINLKSSNKRLIKRVIGLPGENIEYRSNTLYINGKKIIDPFIAETPNFSLYDTYGLEKIPEGSVLVIGDNRLYSHDSRSKDIGFIPISDIEGEIQIRFSPLAKFTIFN</sequence>
<dbReference type="InterPro" id="IPR036286">
    <property type="entry name" value="LexA/Signal_pep-like_sf"/>
</dbReference>
<comment type="similarity">
    <text evidence="3 9">Belongs to the peptidase S26 family.</text>
</comment>
<dbReference type="AlphaFoldDB" id="A0A0J1KNV4"/>
<dbReference type="InterPro" id="IPR019533">
    <property type="entry name" value="Peptidase_S26"/>
</dbReference>
<organism evidence="11 12">
    <name type="scientific">Bacillus anthracis</name>
    <name type="common">anthrax bacterium</name>
    <dbReference type="NCBI Taxonomy" id="1392"/>
    <lineage>
        <taxon>Bacteria</taxon>
        <taxon>Bacillati</taxon>
        <taxon>Bacillota</taxon>
        <taxon>Bacilli</taxon>
        <taxon>Bacillales</taxon>
        <taxon>Bacillaceae</taxon>
        <taxon>Bacillus</taxon>
        <taxon>Bacillus cereus group</taxon>
    </lineage>
</organism>
<evidence type="ECO:0000256" key="9">
    <source>
        <dbReference type="RuleBase" id="RU362042"/>
    </source>
</evidence>
<feature type="active site" evidence="7">
    <location>
        <position position="38"/>
    </location>
</feature>
<dbReference type="PRINTS" id="PR00727">
    <property type="entry name" value="LEADERPTASE"/>
</dbReference>
<comment type="subcellular location">
    <subcellularLocation>
        <location evidence="2">Cell membrane</location>
        <topology evidence="2">Single-pass type II membrane protein</topology>
    </subcellularLocation>
    <subcellularLocation>
        <location evidence="9">Membrane</location>
        <topology evidence="9">Single-pass type II membrane protein</topology>
    </subcellularLocation>
</comment>
<reference evidence="11 12" key="1">
    <citation type="submission" date="2015-05" db="EMBL/GenBank/DDBJ databases">
        <title>Whole genome sequence and identification of bacterial endophytes from Costus igneus.</title>
        <authorList>
            <person name="Lee Y.P."/>
            <person name="Gan H.M."/>
            <person name="Eng W."/>
            <person name="Wheatley M.S."/>
            <person name="Caraballo A."/>
            <person name="Polter S."/>
            <person name="Savka M.A."/>
            <person name="Hudson A.O."/>
        </authorList>
    </citation>
    <scope>NUCLEOTIDE SEQUENCE [LARGE SCALE GENOMIC DNA]</scope>
    <source>
        <strain evidence="11 12">RIT375</strain>
    </source>
</reference>
<dbReference type="Pfam" id="PF10502">
    <property type="entry name" value="Peptidase_S26"/>
    <property type="match status" value="1"/>
</dbReference>
<accession>A0A0J1KNV4</accession>
<evidence type="ECO:0000256" key="7">
    <source>
        <dbReference type="PIRSR" id="PIRSR600223-1"/>
    </source>
</evidence>
<protein>
    <recommendedName>
        <fullName evidence="4 8">Signal peptidase I</fullName>
        <ecNumber evidence="4 8">3.4.21.89</ecNumber>
    </recommendedName>
</protein>
<evidence type="ECO:0000313" key="12">
    <source>
        <dbReference type="Proteomes" id="UP000035904"/>
    </source>
</evidence>
<dbReference type="EC" id="3.4.21.89" evidence="4 8"/>
<dbReference type="PROSITE" id="PS00761">
    <property type="entry name" value="SPASE_I_3"/>
    <property type="match status" value="1"/>
</dbReference>
<gene>
    <name evidence="11" type="ORF">ABW01_13245</name>
</gene>
<dbReference type="RefSeq" id="WP_047956655.1">
    <property type="nucleotide sequence ID" value="NZ_JBCNIA010000036.1"/>
</dbReference>
<comment type="catalytic activity">
    <reaction evidence="1 8">
        <text>Cleavage of hydrophobic, N-terminal signal or leader sequences from secreted and periplasmic proteins.</text>
        <dbReference type="EC" id="3.4.21.89"/>
    </reaction>
</comment>
<dbReference type="CDD" id="cd06530">
    <property type="entry name" value="S26_SPase_I"/>
    <property type="match status" value="1"/>
</dbReference>
<evidence type="ECO:0000313" key="11">
    <source>
        <dbReference type="EMBL" id="KLV18340.1"/>
    </source>
</evidence>
<evidence type="ECO:0000256" key="3">
    <source>
        <dbReference type="ARBA" id="ARBA00009370"/>
    </source>
</evidence>
<dbReference type="InterPro" id="IPR019757">
    <property type="entry name" value="Pept_S26A_signal_pept_1_Lys-AS"/>
</dbReference>
<evidence type="ECO:0000256" key="1">
    <source>
        <dbReference type="ARBA" id="ARBA00000677"/>
    </source>
</evidence>
<dbReference type="InterPro" id="IPR000223">
    <property type="entry name" value="Pept_S26A_signal_pept_1"/>
</dbReference>
<dbReference type="NCBIfam" id="TIGR02227">
    <property type="entry name" value="sigpep_I_bact"/>
    <property type="match status" value="1"/>
</dbReference>
<dbReference type="GO" id="GO:0009003">
    <property type="term" value="F:signal peptidase activity"/>
    <property type="evidence" value="ECO:0007669"/>
    <property type="project" value="UniProtKB-EC"/>
</dbReference>
<evidence type="ECO:0000256" key="6">
    <source>
        <dbReference type="ARBA" id="ARBA00022801"/>
    </source>
</evidence>
<dbReference type="SUPFAM" id="SSF51306">
    <property type="entry name" value="LexA/Signal peptidase"/>
    <property type="match status" value="1"/>
</dbReference>
<evidence type="ECO:0000256" key="8">
    <source>
        <dbReference type="RuleBase" id="RU003993"/>
    </source>
</evidence>
<keyword evidence="5 8" id="KW-0645">Protease</keyword>
<dbReference type="Proteomes" id="UP000035904">
    <property type="component" value="Unassembled WGS sequence"/>
</dbReference>
<evidence type="ECO:0000256" key="4">
    <source>
        <dbReference type="ARBA" id="ARBA00013208"/>
    </source>
</evidence>
<dbReference type="PATRIC" id="fig|1392.242.peg.5675"/>
<dbReference type="GO" id="GO:0004252">
    <property type="term" value="F:serine-type endopeptidase activity"/>
    <property type="evidence" value="ECO:0007669"/>
    <property type="project" value="InterPro"/>
</dbReference>
<dbReference type="InterPro" id="IPR019756">
    <property type="entry name" value="Pept_S26A_signal_pept_1_Ser-AS"/>
</dbReference>
<proteinExistence type="inferred from homology"/>
<evidence type="ECO:0000256" key="2">
    <source>
        <dbReference type="ARBA" id="ARBA00004401"/>
    </source>
</evidence>